<dbReference type="Gene3D" id="2.40.33.20">
    <property type="entry name" value="PK beta-barrel domain-like"/>
    <property type="match status" value="1"/>
</dbReference>
<dbReference type="InterPro" id="IPR011037">
    <property type="entry name" value="Pyrv_Knase-like_insert_dom_sf"/>
</dbReference>
<gene>
    <name evidence="2" type="ORF">HTY61_07920</name>
</gene>
<dbReference type="PANTHER" id="PTHR36930">
    <property type="entry name" value="METAL-SULFUR CLUSTER BIOSYNTHESIS PROTEINS YUAD-RELATED"/>
    <property type="match status" value="1"/>
</dbReference>
<dbReference type="GO" id="GO:0030151">
    <property type="term" value="F:molybdenum ion binding"/>
    <property type="evidence" value="ECO:0007669"/>
    <property type="project" value="InterPro"/>
</dbReference>
<keyword evidence="3" id="KW-1185">Reference proteome</keyword>
<evidence type="ECO:0000313" key="2">
    <source>
        <dbReference type="EMBL" id="QKV18384.1"/>
    </source>
</evidence>
<sequence length="197" mass="21342">MKRPEIVPSRKLAATVDGLFMAGGADFVTSPVSELPLTLEGIPGDIHRGVTRRSGGREPWYPRGTEIRNERQVTVLSRDDLAQTAAEMGIDRIEPEWIGGNVTLSGIPMLSMLPASTLLFFEGGATLKIDFQNGPCKISGASVARHVGRPDDAGLALAFVQAARRRRGLVAWVEKPGTIVMGEGVRVQLPEQWIYPV</sequence>
<dbReference type="Proteomes" id="UP000509367">
    <property type="component" value="Chromosome"/>
</dbReference>
<dbReference type="RefSeq" id="WP_175276278.1">
    <property type="nucleotide sequence ID" value="NZ_CP054836.1"/>
</dbReference>
<organism evidence="2 3">
    <name type="scientific">Oricola thermophila</name>
    <dbReference type="NCBI Taxonomy" id="2742145"/>
    <lineage>
        <taxon>Bacteria</taxon>
        <taxon>Pseudomonadati</taxon>
        <taxon>Pseudomonadota</taxon>
        <taxon>Alphaproteobacteria</taxon>
        <taxon>Hyphomicrobiales</taxon>
        <taxon>Ahrensiaceae</taxon>
        <taxon>Oricola</taxon>
    </lineage>
</organism>
<evidence type="ECO:0000259" key="1">
    <source>
        <dbReference type="PROSITE" id="PS51340"/>
    </source>
</evidence>
<dbReference type="GO" id="GO:0030170">
    <property type="term" value="F:pyridoxal phosphate binding"/>
    <property type="evidence" value="ECO:0007669"/>
    <property type="project" value="InterPro"/>
</dbReference>
<dbReference type="InterPro" id="IPR005302">
    <property type="entry name" value="MoCF_Sase_C"/>
</dbReference>
<evidence type="ECO:0000313" key="3">
    <source>
        <dbReference type="Proteomes" id="UP000509367"/>
    </source>
</evidence>
<dbReference type="PROSITE" id="PS51340">
    <property type="entry name" value="MOSC"/>
    <property type="match status" value="1"/>
</dbReference>
<dbReference type="KEGG" id="orm:HTY61_07920"/>
<dbReference type="InterPro" id="IPR052716">
    <property type="entry name" value="MOSC_domain"/>
</dbReference>
<accession>A0A6N1VBW2</accession>
<dbReference type="AlphaFoldDB" id="A0A6N1VBW2"/>
<dbReference type="Pfam" id="PF03473">
    <property type="entry name" value="MOSC"/>
    <property type="match status" value="1"/>
</dbReference>
<dbReference type="SUPFAM" id="SSF50800">
    <property type="entry name" value="PK beta-barrel domain-like"/>
    <property type="match status" value="1"/>
</dbReference>
<feature type="domain" description="MOSC" evidence="1">
    <location>
        <begin position="29"/>
        <end position="188"/>
    </location>
</feature>
<proteinExistence type="predicted"/>
<dbReference type="GO" id="GO:0003824">
    <property type="term" value="F:catalytic activity"/>
    <property type="evidence" value="ECO:0007669"/>
    <property type="project" value="InterPro"/>
</dbReference>
<dbReference type="EMBL" id="CP054836">
    <property type="protein sequence ID" value="QKV18384.1"/>
    <property type="molecule type" value="Genomic_DNA"/>
</dbReference>
<name>A0A6N1VBW2_9HYPH</name>
<protein>
    <submittedName>
        <fullName evidence="2">Molybdenum cofactor sulfurase</fullName>
    </submittedName>
</protein>
<dbReference type="PANTHER" id="PTHR36930:SF1">
    <property type="entry name" value="MOSC DOMAIN-CONTAINING PROTEIN"/>
    <property type="match status" value="1"/>
</dbReference>
<reference evidence="2 3" key="1">
    <citation type="submission" date="2020-06" db="EMBL/GenBank/DDBJ databases">
        <title>Oricola thermophila sp. nov. isolated from a tidal sediments.</title>
        <authorList>
            <person name="Kwon K.K."/>
            <person name="Yang S.-H."/>
            <person name="Park M.-J."/>
        </authorList>
    </citation>
    <scope>NUCLEOTIDE SEQUENCE [LARGE SCALE GENOMIC DNA]</scope>
    <source>
        <strain evidence="2 3">MEBiC13590</strain>
    </source>
</reference>